<accession>A0A1H7MQ73</accession>
<dbReference type="RefSeq" id="WP_075006142.1">
    <property type="nucleotide sequence ID" value="NZ_FOAP01000004.1"/>
</dbReference>
<dbReference type="OrthoDB" id="5524010at2"/>
<protein>
    <submittedName>
        <fullName evidence="2">Uncharacterized protein</fullName>
    </submittedName>
</protein>
<evidence type="ECO:0000313" key="2">
    <source>
        <dbReference type="EMBL" id="SEL13440.1"/>
    </source>
</evidence>
<keyword evidence="3" id="KW-1185">Reference proteome</keyword>
<reference evidence="3" key="1">
    <citation type="submission" date="2016-10" db="EMBL/GenBank/DDBJ databases">
        <authorList>
            <person name="Varghese N."/>
            <person name="Submissions S."/>
        </authorList>
    </citation>
    <scope>NUCLEOTIDE SEQUENCE [LARGE SCALE GENOMIC DNA]</scope>
    <source>
        <strain evidence="3">DSM 17044</strain>
    </source>
</reference>
<dbReference type="InterPro" id="IPR045629">
    <property type="entry name" value="DUF6232"/>
</dbReference>
<gene>
    <name evidence="2" type="ORF">SAMN05444354_10472</name>
</gene>
<dbReference type="EMBL" id="FOAP01000004">
    <property type="protein sequence ID" value="SEL13440.1"/>
    <property type="molecule type" value="Genomic_DNA"/>
</dbReference>
<proteinExistence type="predicted"/>
<keyword evidence="1" id="KW-1133">Transmembrane helix</keyword>
<evidence type="ECO:0000256" key="1">
    <source>
        <dbReference type="SAM" id="Phobius"/>
    </source>
</evidence>
<feature type="transmembrane region" description="Helical" evidence="1">
    <location>
        <begin position="54"/>
        <end position="77"/>
    </location>
</feature>
<keyword evidence="1" id="KW-0812">Transmembrane</keyword>
<organism evidence="2 3">
    <name type="scientific">Stigmatella aurantiaca</name>
    <dbReference type="NCBI Taxonomy" id="41"/>
    <lineage>
        <taxon>Bacteria</taxon>
        <taxon>Pseudomonadati</taxon>
        <taxon>Myxococcota</taxon>
        <taxon>Myxococcia</taxon>
        <taxon>Myxococcales</taxon>
        <taxon>Cystobacterineae</taxon>
        <taxon>Archangiaceae</taxon>
        <taxon>Stigmatella</taxon>
    </lineage>
</organism>
<dbReference type="Proteomes" id="UP000182719">
    <property type="component" value="Unassembled WGS sequence"/>
</dbReference>
<dbReference type="AlphaFoldDB" id="A0A1H7MQ73"/>
<keyword evidence="1" id="KW-0472">Membrane</keyword>
<sequence>MSGASPSPAATQAENTLFQEDGVLVTTERLVAGGRAWPLREVLRVEAIHQSPRVVPLLILLGASTVLGLPSIMTAMVARDALGPGIYEAALGCMAVVAFGSIAGLLLAQDQYWLVLRTRGSARRVLLSRDPEHISRLAQGVTEALRVARPRS</sequence>
<evidence type="ECO:0000313" key="3">
    <source>
        <dbReference type="Proteomes" id="UP000182719"/>
    </source>
</evidence>
<feature type="transmembrane region" description="Helical" evidence="1">
    <location>
        <begin position="89"/>
        <end position="108"/>
    </location>
</feature>
<name>A0A1H7MQ73_STIAU</name>
<dbReference type="Pfam" id="PF19744">
    <property type="entry name" value="DUF6232"/>
    <property type="match status" value="1"/>
</dbReference>